<evidence type="ECO:0000256" key="2">
    <source>
        <dbReference type="SAM" id="SignalP"/>
    </source>
</evidence>
<evidence type="ECO:0000313" key="3">
    <source>
        <dbReference type="EMBL" id="PWK91986.1"/>
    </source>
</evidence>
<keyword evidence="4" id="KW-1185">Reference proteome</keyword>
<accession>A0A316IH37</accession>
<dbReference type="AlphaFoldDB" id="A0A316IH37"/>
<proteinExistence type="predicted"/>
<feature type="chain" id="PRO_5016451707" evidence="2">
    <location>
        <begin position="22"/>
        <end position="181"/>
    </location>
</feature>
<feature type="region of interest" description="Disordered" evidence="1">
    <location>
        <begin position="36"/>
        <end position="61"/>
    </location>
</feature>
<feature type="region of interest" description="Disordered" evidence="1">
    <location>
        <begin position="83"/>
        <end position="110"/>
    </location>
</feature>
<dbReference type="OrthoDB" id="5959867at2"/>
<dbReference type="RefSeq" id="WP_109722573.1">
    <property type="nucleotide sequence ID" value="NZ_MSZV01000009.1"/>
</dbReference>
<evidence type="ECO:0000256" key="1">
    <source>
        <dbReference type="SAM" id="MobiDB-lite"/>
    </source>
</evidence>
<keyword evidence="2" id="KW-0732">Signal</keyword>
<feature type="signal peptide" evidence="2">
    <location>
        <begin position="1"/>
        <end position="21"/>
    </location>
</feature>
<organism evidence="3 4">
    <name type="scientific">Fulvimonas soli</name>
    <dbReference type="NCBI Taxonomy" id="155197"/>
    <lineage>
        <taxon>Bacteria</taxon>
        <taxon>Pseudomonadati</taxon>
        <taxon>Pseudomonadota</taxon>
        <taxon>Gammaproteobacteria</taxon>
        <taxon>Lysobacterales</taxon>
        <taxon>Rhodanobacteraceae</taxon>
        <taxon>Fulvimonas</taxon>
    </lineage>
</organism>
<dbReference type="Proteomes" id="UP000245812">
    <property type="component" value="Unassembled WGS sequence"/>
</dbReference>
<protein>
    <submittedName>
        <fullName evidence="3">Uncharacterized protein</fullName>
    </submittedName>
</protein>
<reference evidence="3 4" key="1">
    <citation type="submission" date="2018-05" db="EMBL/GenBank/DDBJ databases">
        <title>Genomic Encyclopedia of Type Strains, Phase IV (KMG-IV): sequencing the most valuable type-strain genomes for metagenomic binning, comparative biology and taxonomic classification.</title>
        <authorList>
            <person name="Goeker M."/>
        </authorList>
    </citation>
    <scope>NUCLEOTIDE SEQUENCE [LARGE SCALE GENOMIC DNA]</scope>
    <source>
        <strain evidence="3 4">DSM 14263</strain>
    </source>
</reference>
<evidence type="ECO:0000313" key="4">
    <source>
        <dbReference type="Proteomes" id="UP000245812"/>
    </source>
</evidence>
<name>A0A316IH37_9GAMM</name>
<dbReference type="EMBL" id="QGHC01000003">
    <property type="protein sequence ID" value="PWK91986.1"/>
    <property type="molecule type" value="Genomic_DNA"/>
</dbReference>
<gene>
    <name evidence="3" type="ORF">C7456_103105</name>
</gene>
<feature type="compositionally biased region" description="Low complexity" evidence="1">
    <location>
        <begin position="83"/>
        <end position="92"/>
    </location>
</feature>
<sequence>MKTIRSTALLAACLLAGTAWAQNAGKPLNLKLPPAGSYPAASGSAAGTGTTNTQAAPAAGNAAPAGAASTAAASNAQAGRAATAANASSYRADPPGTYYGDTSGRMGSDETARAVPACDDATYNQPQMHGSVGMGVMSGNHVSGNYQTGTVSLSQAFGSCEHPTGGVSISVGGATGHFHGH</sequence>
<comment type="caution">
    <text evidence="3">The sequence shown here is derived from an EMBL/GenBank/DDBJ whole genome shotgun (WGS) entry which is preliminary data.</text>
</comment>